<dbReference type="AlphaFoldDB" id="A0A1S0TMV4"/>
<dbReference type="RefSeq" id="XP_003147910.1">
    <property type="nucleotide sequence ID" value="XM_003147862.1"/>
</dbReference>
<feature type="compositionally biased region" description="Basic and acidic residues" evidence="1">
    <location>
        <begin position="99"/>
        <end position="117"/>
    </location>
</feature>
<proteinExistence type="predicted"/>
<dbReference type="KEGG" id="loa:LOAG_12349"/>
<dbReference type="EMBL" id="JH712105">
    <property type="protein sequence ID" value="EFO16160.1"/>
    <property type="molecule type" value="Genomic_DNA"/>
</dbReference>
<evidence type="ECO:0000256" key="1">
    <source>
        <dbReference type="SAM" id="MobiDB-lite"/>
    </source>
</evidence>
<dbReference type="InParanoid" id="A0A1S0TMV4"/>
<feature type="compositionally biased region" description="Polar residues" evidence="1">
    <location>
        <begin position="76"/>
        <end position="98"/>
    </location>
</feature>
<feature type="region of interest" description="Disordered" evidence="1">
    <location>
        <begin position="76"/>
        <end position="129"/>
    </location>
</feature>
<sequence>MGTCIGQRPAYLTKPNTAKERSGKTQTDSELELVKTQDNLPLLSNKTIERLPEKARYFPKILLEIRAVMKQATTNLTDSADQSSTPATFTKTNISPSSSHEREISRNNSESRLRTDLGGKNTDTRNTTL</sequence>
<dbReference type="CTD" id="9949809"/>
<reference evidence="2" key="1">
    <citation type="submission" date="2012-04" db="EMBL/GenBank/DDBJ databases">
        <title>The Genome Sequence of Loa loa.</title>
        <authorList>
            <consortium name="The Broad Institute Genome Sequencing Platform"/>
            <consortium name="Broad Institute Genome Sequencing Center for Infectious Disease"/>
            <person name="Nutman T.B."/>
            <person name="Fink D.L."/>
            <person name="Russ C."/>
            <person name="Young S."/>
            <person name="Zeng Q."/>
            <person name="Gargeya S."/>
            <person name="Alvarado L."/>
            <person name="Berlin A."/>
            <person name="Chapman S.B."/>
            <person name="Chen Z."/>
            <person name="Freedman E."/>
            <person name="Gellesch M."/>
            <person name="Goldberg J."/>
            <person name="Griggs A."/>
            <person name="Gujja S."/>
            <person name="Heilman E.R."/>
            <person name="Heiman D."/>
            <person name="Howarth C."/>
            <person name="Mehta T."/>
            <person name="Neiman D."/>
            <person name="Pearson M."/>
            <person name="Roberts A."/>
            <person name="Saif S."/>
            <person name="Shea T."/>
            <person name="Shenoy N."/>
            <person name="Sisk P."/>
            <person name="Stolte C."/>
            <person name="Sykes S."/>
            <person name="White J."/>
            <person name="Yandava C."/>
            <person name="Haas B."/>
            <person name="Henn M.R."/>
            <person name="Nusbaum C."/>
            <person name="Birren B."/>
        </authorList>
    </citation>
    <scope>NUCLEOTIDE SEQUENCE [LARGE SCALE GENOMIC DNA]</scope>
</reference>
<protein>
    <submittedName>
        <fullName evidence="2">Uncharacterized protein</fullName>
    </submittedName>
</protein>
<accession>A0A1S0TMV4</accession>
<name>A0A1S0TMV4_LOALO</name>
<evidence type="ECO:0000313" key="2">
    <source>
        <dbReference type="EMBL" id="EFO16160.1"/>
    </source>
</evidence>
<organism evidence="2">
    <name type="scientific">Loa loa</name>
    <name type="common">Eye worm</name>
    <name type="synonym">Filaria loa</name>
    <dbReference type="NCBI Taxonomy" id="7209"/>
    <lineage>
        <taxon>Eukaryota</taxon>
        <taxon>Metazoa</taxon>
        <taxon>Ecdysozoa</taxon>
        <taxon>Nematoda</taxon>
        <taxon>Chromadorea</taxon>
        <taxon>Rhabditida</taxon>
        <taxon>Spirurina</taxon>
        <taxon>Spiruromorpha</taxon>
        <taxon>Filarioidea</taxon>
        <taxon>Onchocercidae</taxon>
        <taxon>Loa</taxon>
    </lineage>
</organism>
<gene>
    <name evidence="2" type="ORF">LOAG_12349</name>
</gene>
<dbReference type="GeneID" id="9949809"/>
<dbReference type="OrthoDB" id="5875932at2759"/>
<dbReference type="OMA" id="EYAKGEM"/>